<proteinExistence type="predicted"/>
<dbReference type="EMBL" id="UINC01051523">
    <property type="protein sequence ID" value="SVB65788.1"/>
    <property type="molecule type" value="Genomic_DNA"/>
</dbReference>
<organism evidence="1">
    <name type="scientific">marine metagenome</name>
    <dbReference type="NCBI Taxonomy" id="408172"/>
    <lineage>
        <taxon>unclassified sequences</taxon>
        <taxon>metagenomes</taxon>
        <taxon>ecological metagenomes</taxon>
    </lineage>
</organism>
<reference evidence="1" key="1">
    <citation type="submission" date="2018-05" db="EMBL/GenBank/DDBJ databases">
        <authorList>
            <person name="Lanie J.A."/>
            <person name="Ng W.-L."/>
            <person name="Kazmierczak K.M."/>
            <person name="Andrzejewski T.M."/>
            <person name="Davidsen T.M."/>
            <person name="Wayne K.J."/>
            <person name="Tettelin H."/>
            <person name="Glass J.I."/>
            <person name="Rusch D."/>
            <person name="Podicherti R."/>
            <person name="Tsui H.-C.T."/>
            <person name="Winkler M.E."/>
        </authorList>
    </citation>
    <scope>NUCLEOTIDE SEQUENCE</scope>
</reference>
<sequence>MRLKFLSQIISVIFLFLFLAEIVSASGDDDEYEVVRTAPTAEEM</sequence>
<protein>
    <submittedName>
        <fullName evidence="1">Uncharacterized protein</fullName>
    </submittedName>
</protein>
<gene>
    <name evidence="1" type="ORF">METZ01_LOCUS218642</name>
</gene>
<feature type="non-terminal residue" evidence="1">
    <location>
        <position position="44"/>
    </location>
</feature>
<accession>A0A382FRS4</accession>
<name>A0A382FRS4_9ZZZZ</name>
<dbReference type="AlphaFoldDB" id="A0A382FRS4"/>
<evidence type="ECO:0000313" key="1">
    <source>
        <dbReference type="EMBL" id="SVB65788.1"/>
    </source>
</evidence>